<protein>
    <submittedName>
        <fullName evidence="5">Phosphoribosyl-dephospho-CoA transferase</fullName>
        <ecNumber evidence="5">2.7.7.66</ecNumber>
    </submittedName>
</protein>
<dbReference type="InterPro" id="IPR048903">
    <property type="entry name" value="MdcG_N"/>
</dbReference>
<keyword evidence="2 5" id="KW-0548">Nucleotidyltransferase</keyword>
<dbReference type="EMBL" id="CP020814">
    <property type="protein sequence ID" value="ARK29804.1"/>
    <property type="molecule type" value="Genomic_DNA"/>
</dbReference>
<evidence type="ECO:0000313" key="6">
    <source>
        <dbReference type="Proteomes" id="UP000193006"/>
    </source>
</evidence>
<dbReference type="EC" id="2.7.7.66" evidence="5"/>
<dbReference type="GO" id="GO:0016779">
    <property type="term" value="F:nucleotidyltransferase activity"/>
    <property type="evidence" value="ECO:0007669"/>
    <property type="project" value="UniProtKB-KW"/>
</dbReference>
<keyword evidence="6" id="KW-1185">Reference proteome</keyword>
<sequence>MELRTHDLIRVKGMPSFLDNEACEEWVTEAMHEAPFVVVRRAPIENEMIPVGIRGKSRSHRYAAFLHMDELEEVISPEKLANEKRWLENPRLQEIKVLQVLHEVDEILSNHDIVWGPGGSAGFELASGIPTLTTKSDLDLIIRTQPQLLLVEKARQIYQELTNIETRVDVQLETPIGAIALAEYCLEPEQILTRTKKGPKLTKFSLLKETVKLNG</sequence>
<name>A0A1X9MAY8_9BACI</name>
<evidence type="ECO:0000259" key="3">
    <source>
        <dbReference type="Pfam" id="PF10620"/>
    </source>
</evidence>
<dbReference type="Pfam" id="PF20866">
    <property type="entry name" value="MdcG_N"/>
    <property type="match status" value="1"/>
</dbReference>
<dbReference type="AlphaFoldDB" id="A0A1X9MAY8"/>
<evidence type="ECO:0000313" key="5">
    <source>
        <dbReference type="EMBL" id="ARK29804.1"/>
    </source>
</evidence>
<dbReference type="InterPro" id="IPR017557">
    <property type="entry name" value="Holo-ACP_synthase"/>
</dbReference>
<organism evidence="5 6">
    <name type="scientific">Halalkalibacter krulwichiae</name>
    <dbReference type="NCBI Taxonomy" id="199441"/>
    <lineage>
        <taxon>Bacteria</taxon>
        <taxon>Bacillati</taxon>
        <taxon>Bacillota</taxon>
        <taxon>Bacilli</taxon>
        <taxon>Bacillales</taxon>
        <taxon>Bacillaceae</taxon>
        <taxon>Halalkalibacter</taxon>
    </lineage>
</organism>
<accession>A0A1X9MAY8</accession>
<evidence type="ECO:0000256" key="1">
    <source>
        <dbReference type="ARBA" id="ARBA00022679"/>
    </source>
</evidence>
<reference evidence="5 6" key="1">
    <citation type="submission" date="2017-04" db="EMBL/GenBank/DDBJ databases">
        <title>Bacillus krulwichiae AM31D Genome sequencing and assembly.</title>
        <authorList>
            <person name="Krulwich T.A."/>
            <person name="Anastor L."/>
            <person name="Ehrlich R."/>
            <person name="Ehrlich G.D."/>
            <person name="Janto B."/>
        </authorList>
    </citation>
    <scope>NUCLEOTIDE SEQUENCE [LARGE SCALE GENOMIC DNA]</scope>
    <source>
        <strain evidence="5 6">AM31D</strain>
    </source>
</reference>
<feature type="domain" description="Phosphoribosyl-dephospho-CoA transferase MdcG C-terminal" evidence="3">
    <location>
        <begin position="93"/>
        <end position="202"/>
    </location>
</feature>
<dbReference type="RefSeq" id="WP_066152518.1">
    <property type="nucleotide sequence ID" value="NZ_CP020814.1"/>
</dbReference>
<feature type="domain" description="Phosphoribosyl-dephospho-CoA transferase MdcG N-terminal" evidence="4">
    <location>
        <begin position="4"/>
        <end position="77"/>
    </location>
</feature>
<evidence type="ECO:0000256" key="2">
    <source>
        <dbReference type="ARBA" id="ARBA00022695"/>
    </source>
</evidence>
<dbReference type="NCBIfam" id="NF002332">
    <property type="entry name" value="PRK01293.1"/>
    <property type="match status" value="1"/>
</dbReference>
<evidence type="ECO:0000259" key="4">
    <source>
        <dbReference type="Pfam" id="PF20866"/>
    </source>
</evidence>
<dbReference type="STRING" id="199441.BkAM31D_07980"/>
<dbReference type="NCBIfam" id="TIGR03135">
    <property type="entry name" value="malonate_mdcG"/>
    <property type="match status" value="1"/>
</dbReference>
<dbReference type="Pfam" id="PF10620">
    <property type="entry name" value="MdcG"/>
    <property type="match status" value="1"/>
</dbReference>
<dbReference type="InterPro" id="IPR049180">
    <property type="entry name" value="MdcG_C"/>
</dbReference>
<gene>
    <name evidence="5" type="primary">mdcG</name>
    <name evidence="5" type="ORF">BkAM31D_07980</name>
</gene>
<dbReference type="KEGG" id="bkw:BkAM31D_07980"/>
<dbReference type="Proteomes" id="UP000193006">
    <property type="component" value="Chromosome"/>
</dbReference>
<keyword evidence="1 5" id="KW-0808">Transferase</keyword>
<proteinExistence type="predicted"/>